<proteinExistence type="inferred from homology"/>
<dbReference type="Gene3D" id="3.40.710.10">
    <property type="entry name" value="DD-peptidase/beta-lactamase superfamily"/>
    <property type="match status" value="1"/>
</dbReference>
<reference evidence="3 4" key="1">
    <citation type="submission" date="2024-05" db="EMBL/GenBank/DDBJ databases">
        <title>Roseateles sp. 2.12 16S ribosomal RNA gene Genome sequencing and assembly.</title>
        <authorList>
            <person name="Woo H."/>
        </authorList>
    </citation>
    <scope>NUCLEOTIDE SEQUENCE [LARGE SCALE GENOMIC DNA]</scope>
    <source>
        <strain evidence="3 4">2.12</strain>
    </source>
</reference>
<sequence length="494" mass="53229">MHCSAPATRPLPFRSLVQAALLGLACVGLSLPVQGATERLPAPVAAALQRAGLPPESLALRAFPLDRPRAGYAWQADRPMVPGSVAKLLTAAVALDQLGPGARTRTELLSTGTPQDGILETPLYLRGGGDGELDSAALWQLLRELRQSGVRELRGGLVLDRSAFLPEREDLQSPDFDDTPNFPYNVVPDALLLEGGVQLLELSSGAQGPVQARLPAWPQLQVDTSGLTQAEAPCRHWDVLPLQPRFEPGQGGTPPRLLLSGRFPVECRVSQALQLLDRQWLLGETVRQLWLSLGGTMSGELRSGRAPAEARVLQTRWGRPLAEVLRGALKRSDNVQLRLVYLRLGQQAGADSALPTRERAAQAVQRWLSEQGIAAPELVPDNGAGLSRSERMSAETLAAVIRQAAQGRHAPDWLAGLPLAGVDGTLSRRFQGSPAQGRARLKTGTLRNVVSLAGLVQDRRGRSWVLVLMLNDESALWVGRPALDRIVDWLAGQS</sequence>
<gene>
    <name evidence="3" type="primary">dacB</name>
    <name evidence="3" type="ORF">ABDJ40_06110</name>
</gene>
<keyword evidence="4" id="KW-1185">Reference proteome</keyword>
<keyword evidence="3" id="KW-0121">Carboxypeptidase</keyword>
<evidence type="ECO:0000313" key="4">
    <source>
        <dbReference type="Proteomes" id="UP001462640"/>
    </source>
</evidence>
<dbReference type="InterPro" id="IPR000667">
    <property type="entry name" value="Peptidase_S13"/>
</dbReference>
<organism evidence="3 4">
    <name type="scientific">Roseateles flavus</name>
    <dbReference type="NCBI Taxonomy" id="3149041"/>
    <lineage>
        <taxon>Bacteria</taxon>
        <taxon>Pseudomonadati</taxon>
        <taxon>Pseudomonadota</taxon>
        <taxon>Betaproteobacteria</taxon>
        <taxon>Burkholderiales</taxon>
        <taxon>Sphaerotilaceae</taxon>
        <taxon>Roseateles</taxon>
    </lineage>
</organism>
<dbReference type="Proteomes" id="UP001462640">
    <property type="component" value="Unassembled WGS sequence"/>
</dbReference>
<dbReference type="PANTHER" id="PTHR30023:SF0">
    <property type="entry name" value="PENICILLIN-SENSITIVE CARBOXYPEPTIDASE A"/>
    <property type="match status" value="1"/>
</dbReference>
<dbReference type="GO" id="GO:0009002">
    <property type="term" value="F:serine-type D-Ala-D-Ala carboxypeptidase activity"/>
    <property type="evidence" value="ECO:0007669"/>
    <property type="project" value="UniProtKB-EC"/>
</dbReference>
<comment type="similarity">
    <text evidence="1">Belongs to the peptidase S13 family.</text>
</comment>
<evidence type="ECO:0000313" key="3">
    <source>
        <dbReference type="EMBL" id="MEO3712341.1"/>
    </source>
</evidence>
<dbReference type="EC" id="3.4.16.4" evidence="3"/>
<evidence type="ECO:0000256" key="2">
    <source>
        <dbReference type="ARBA" id="ARBA00022801"/>
    </source>
</evidence>
<name>A0ABV0GBC2_9BURK</name>
<dbReference type="NCBIfam" id="TIGR00666">
    <property type="entry name" value="PBP4"/>
    <property type="match status" value="1"/>
</dbReference>
<keyword evidence="3" id="KW-0645">Protease</keyword>
<dbReference type="RefSeq" id="WP_347607547.1">
    <property type="nucleotide sequence ID" value="NZ_JBDPZC010000002.1"/>
</dbReference>
<protein>
    <submittedName>
        <fullName evidence="3">D-alanyl-D-alanine carboxypeptidase/D-alanyl-D-alanine-endopeptidase</fullName>
        <ecNumber evidence="3">3.4.16.4</ecNumber>
    </submittedName>
</protein>
<dbReference type="Pfam" id="PF02113">
    <property type="entry name" value="Peptidase_S13"/>
    <property type="match status" value="1"/>
</dbReference>
<dbReference type="PRINTS" id="PR00922">
    <property type="entry name" value="DADACBPTASE3"/>
</dbReference>
<dbReference type="PANTHER" id="PTHR30023">
    <property type="entry name" value="D-ALANYL-D-ALANINE CARBOXYPEPTIDASE"/>
    <property type="match status" value="1"/>
</dbReference>
<evidence type="ECO:0000256" key="1">
    <source>
        <dbReference type="ARBA" id="ARBA00006096"/>
    </source>
</evidence>
<dbReference type="EMBL" id="JBDPZC010000002">
    <property type="protein sequence ID" value="MEO3712341.1"/>
    <property type="molecule type" value="Genomic_DNA"/>
</dbReference>
<dbReference type="SUPFAM" id="SSF56601">
    <property type="entry name" value="beta-lactamase/transpeptidase-like"/>
    <property type="match status" value="1"/>
</dbReference>
<dbReference type="InterPro" id="IPR012338">
    <property type="entry name" value="Beta-lactam/transpept-like"/>
</dbReference>
<dbReference type="Gene3D" id="3.50.80.20">
    <property type="entry name" value="D-Ala-D-Ala carboxypeptidase C, peptidase S13"/>
    <property type="match status" value="1"/>
</dbReference>
<keyword evidence="2 3" id="KW-0378">Hydrolase</keyword>
<accession>A0ABV0GBC2</accession>
<comment type="caution">
    <text evidence="3">The sequence shown here is derived from an EMBL/GenBank/DDBJ whole genome shotgun (WGS) entry which is preliminary data.</text>
</comment>